<feature type="transmembrane region" description="Helical" evidence="1">
    <location>
        <begin position="48"/>
        <end position="68"/>
    </location>
</feature>
<keyword evidence="1" id="KW-0812">Transmembrane</keyword>
<keyword evidence="1" id="KW-1133">Transmembrane helix</keyword>
<name>A0A0P9D7J6_9CHLR</name>
<dbReference type="Proteomes" id="UP000050509">
    <property type="component" value="Unassembled WGS sequence"/>
</dbReference>
<feature type="transmembrane region" description="Helical" evidence="1">
    <location>
        <begin position="20"/>
        <end position="42"/>
    </location>
</feature>
<reference evidence="2 3" key="1">
    <citation type="submission" date="2015-09" db="EMBL/GenBank/DDBJ databases">
        <title>Draft genome sequence of Kouleothrix aurantiaca JCM 19913.</title>
        <authorList>
            <person name="Hemp J."/>
        </authorList>
    </citation>
    <scope>NUCLEOTIDE SEQUENCE [LARGE SCALE GENOMIC DNA]</scope>
    <source>
        <strain evidence="2 3">COM-B</strain>
    </source>
</reference>
<evidence type="ECO:0000256" key="1">
    <source>
        <dbReference type="SAM" id="Phobius"/>
    </source>
</evidence>
<evidence type="ECO:0000313" key="2">
    <source>
        <dbReference type="EMBL" id="KPV51255.1"/>
    </source>
</evidence>
<gene>
    <name evidence="2" type="ORF">SE17_22260</name>
</gene>
<proteinExistence type="predicted"/>
<sequence>MDSRTTLVGADRRARLTGKALTIGTLVVLLSVLYFVLISTLAPLLDTSAMPLGHVVVTVFVAMLVVPLRNRLAVGFNRLLHRQWQTSQVMLRDIGAKLSHTLTPEGLAFILLEDLPLRLRVQGARLWMLEPPDERAFVMVSAPGPGEGQP</sequence>
<keyword evidence="3" id="KW-1185">Reference proteome</keyword>
<comment type="caution">
    <text evidence="2">The sequence shown here is derived from an EMBL/GenBank/DDBJ whole genome shotgun (WGS) entry which is preliminary data.</text>
</comment>
<dbReference type="AlphaFoldDB" id="A0A0P9D7J6"/>
<evidence type="ECO:0000313" key="3">
    <source>
        <dbReference type="Proteomes" id="UP000050509"/>
    </source>
</evidence>
<organism evidence="2 3">
    <name type="scientific">Kouleothrix aurantiaca</name>
    <dbReference type="NCBI Taxonomy" id="186479"/>
    <lineage>
        <taxon>Bacteria</taxon>
        <taxon>Bacillati</taxon>
        <taxon>Chloroflexota</taxon>
        <taxon>Chloroflexia</taxon>
        <taxon>Chloroflexales</taxon>
        <taxon>Roseiflexineae</taxon>
        <taxon>Roseiflexaceae</taxon>
        <taxon>Kouleothrix</taxon>
    </lineage>
</organism>
<protein>
    <submittedName>
        <fullName evidence="2">Uncharacterized protein</fullName>
    </submittedName>
</protein>
<keyword evidence="1" id="KW-0472">Membrane</keyword>
<accession>A0A0P9D7J6</accession>
<feature type="non-terminal residue" evidence="2">
    <location>
        <position position="150"/>
    </location>
</feature>
<dbReference type="EMBL" id="LJCR01000996">
    <property type="protein sequence ID" value="KPV51255.1"/>
    <property type="molecule type" value="Genomic_DNA"/>
</dbReference>